<dbReference type="AlphaFoldDB" id="A0A0F9V3T6"/>
<gene>
    <name evidence="2" type="ORF">LCGC14_0530910</name>
</gene>
<protein>
    <recommendedName>
        <fullName evidence="1">N-acetyltransferase domain-containing protein</fullName>
    </recommendedName>
</protein>
<comment type="caution">
    <text evidence="2">The sequence shown here is derived from an EMBL/GenBank/DDBJ whole genome shotgun (WGS) entry which is preliminary data.</text>
</comment>
<dbReference type="PROSITE" id="PS51186">
    <property type="entry name" value="GNAT"/>
    <property type="match status" value="1"/>
</dbReference>
<dbReference type="EMBL" id="LAZR01000692">
    <property type="protein sequence ID" value="KKN60553.1"/>
    <property type="molecule type" value="Genomic_DNA"/>
</dbReference>
<dbReference type="InterPro" id="IPR016181">
    <property type="entry name" value="Acyl_CoA_acyltransferase"/>
</dbReference>
<dbReference type="Pfam" id="PF00583">
    <property type="entry name" value="Acetyltransf_1"/>
    <property type="match status" value="1"/>
</dbReference>
<organism evidence="2">
    <name type="scientific">marine sediment metagenome</name>
    <dbReference type="NCBI Taxonomy" id="412755"/>
    <lineage>
        <taxon>unclassified sequences</taxon>
        <taxon>metagenomes</taxon>
        <taxon>ecological metagenomes</taxon>
    </lineage>
</organism>
<sequence length="158" mass="18353">MKNIKVEIASPELIDELQDLTKFLVEGLGEEFDIKRFDWGIRRRLYDPLQRHGILIAIDEDDNSVVGMIVAELRIDPLGASEGYIKQFFLKEEYRRRGVGHHLLEKAIEHLKKIKVEKVKVNIKSQALEATNLYAKLKFKKIYEVLELDLTDETKSDS</sequence>
<evidence type="ECO:0000313" key="2">
    <source>
        <dbReference type="EMBL" id="KKN60553.1"/>
    </source>
</evidence>
<evidence type="ECO:0000259" key="1">
    <source>
        <dbReference type="PROSITE" id="PS51186"/>
    </source>
</evidence>
<dbReference type="CDD" id="cd04301">
    <property type="entry name" value="NAT_SF"/>
    <property type="match status" value="1"/>
</dbReference>
<dbReference type="InterPro" id="IPR000182">
    <property type="entry name" value="GNAT_dom"/>
</dbReference>
<proteinExistence type="predicted"/>
<accession>A0A0F9V3T6</accession>
<reference evidence="2" key="1">
    <citation type="journal article" date="2015" name="Nature">
        <title>Complex archaea that bridge the gap between prokaryotes and eukaryotes.</title>
        <authorList>
            <person name="Spang A."/>
            <person name="Saw J.H."/>
            <person name="Jorgensen S.L."/>
            <person name="Zaremba-Niedzwiedzka K."/>
            <person name="Martijn J."/>
            <person name="Lind A.E."/>
            <person name="van Eijk R."/>
            <person name="Schleper C."/>
            <person name="Guy L."/>
            <person name="Ettema T.J."/>
        </authorList>
    </citation>
    <scope>NUCLEOTIDE SEQUENCE</scope>
</reference>
<dbReference type="Gene3D" id="3.40.630.30">
    <property type="match status" value="1"/>
</dbReference>
<feature type="domain" description="N-acetyltransferase" evidence="1">
    <location>
        <begin position="4"/>
        <end position="151"/>
    </location>
</feature>
<dbReference type="SUPFAM" id="SSF55729">
    <property type="entry name" value="Acyl-CoA N-acyltransferases (Nat)"/>
    <property type="match status" value="1"/>
</dbReference>
<name>A0A0F9V3T6_9ZZZZ</name>
<dbReference type="GO" id="GO:0016747">
    <property type="term" value="F:acyltransferase activity, transferring groups other than amino-acyl groups"/>
    <property type="evidence" value="ECO:0007669"/>
    <property type="project" value="InterPro"/>
</dbReference>